<dbReference type="Proteomes" id="UP001145094">
    <property type="component" value="Unassembled WGS sequence"/>
</dbReference>
<accession>A0A9W6CF62</accession>
<evidence type="ECO:0000313" key="1">
    <source>
        <dbReference type="EMBL" id="GLG90162.1"/>
    </source>
</evidence>
<proteinExistence type="predicted"/>
<protein>
    <recommendedName>
        <fullName evidence="3">DUF885 domain-containing protein</fullName>
    </recommendedName>
</protein>
<sequence>MAKGQEELLRQYRELDRDCALLSRFQLDERQAGGRLFLPTEEHMKQAWSRWAELRDRADALEEPDRVFSMVKHHFQDFLDSLEYTLRDKEEHPEADHLGVHWEIENTSRLNRHPDEERCQGLTDYLREICEAKDSVLELIQARAEGSTGDLSEEFRKESRMVEMYRTDLKRFFPSFQDGQMERLEKALMKTETVLKEMAAVLRDEEAPASETVEEDLKQTIKMDADAYRTILQKQMGVSLDELLSWYREEIEKTRAEVFEIAGKLDIPEPVPDTMEEVNDILFKYEGPCDTPEEMLDRANEYLKRTRALAHEYVRLPEDETCICLPVPECCKDSYPWGGYEGGDFSIRPLVGQMFLNVYNYKNVTDGWIRMNTLHEAYPGHHVQYVRAVVDETPETVKIGAKLVPLLEGTCLRTERAFQDIFSEDPFFPLFVAYRRHHASVRICADLMLFYYGASLEEVIRLYETELGFDRVTARGQVRAHQNSPGYFICYYYGMKKICEWEKEYDFSKKEFTELLFSAGYISMDRFEELVKMTSKEREHYFHDFCSLQQEK</sequence>
<reference evidence="1" key="2">
    <citation type="submission" date="2022-11" db="EMBL/GenBank/DDBJ databases">
        <title>Draft genome sequence of Sellimonas catena strain 18CBH55.</title>
        <authorList>
            <person name="Hisatomi A."/>
            <person name="Ohkuma M."/>
            <person name="Sakamoto M."/>
        </authorList>
    </citation>
    <scope>NUCLEOTIDE SEQUENCE</scope>
    <source>
        <strain evidence="1">18CBH55</strain>
    </source>
</reference>
<dbReference type="InterPro" id="IPR010281">
    <property type="entry name" value="DUF885"/>
</dbReference>
<reference evidence="1" key="1">
    <citation type="submission" date="2022-11" db="EMBL/GenBank/DDBJ databases">
        <title>Draft genome sequence of Sellimonas catena strain 18CBH55.</title>
        <authorList>
            <person name="Atsushi H."/>
            <person name="Moriya O."/>
            <person name="Mitsuo S."/>
        </authorList>
    </citation>
    <scope>NUCLEOTIDE SEQUENCE</scope>
    <source>
        <strain evidence="1">18CBH55</strain>
    </source>
</reference>
<dbReference type="RefSeq" id="WP_281845072.1">
    <property type="nucleotide sequence ID" value="NZ_BSCH01000009.1"/>
</dbReference>
<name>A0A9W6CF62_9FIRM</name>
<dbReference type="AlphaFoldDB" id="A0A9W6CF62"/>
<dbReference type="Pfam" id="PF05960">
    <property type="entry name" value="DUF885"/>
    <property type="match status" value="1"/>
</dbReference>
<organism evidence="1 2">
    <name type="scientific">Sellimonas catena</name>
    <dbReference type="NCBI Taxonomy" id="2994035"/>
    <lineage>
        <taxon>Bacteria</taxon>
        <taxon>Bacillati</taxon>
        <taxon>Bacillota</taxon>
        <taxon>Clostridia</taxon>
        <taxon>Lachnospirales</taxon>
        <taxon>Lachnospiraceae</taxon>
        <taxon>Sellimonas</taxon>
    </lineage>
</organism>
<evidence type="ECO:0008006" key="3">
    <source>
        <dbReference type="Google" id="ProtNLM"/>
    </source>
</evidence>
<dbReference type="EMBL" id="BSCH01000009">
    <property type="protein sequence ID" value="GLG90162.1"/>
    <property type="molecule type" value="Genomic_DNA"/>
</dbReference>
<comment type="caution">
    <text evidence="1">The sequence shown here is derived from an EMBL/GenBank/DDBJ whole genome shotgun (WGS) entry which is preliminary data.</text>
</comment>
<reference evidence="1" key="3">
    <citation type="journal article" date="2023" name="Int. J. Syst. Evol. Microbiol.">
        <title>Sellimonas catena sp. nov., isolated from human faeces.</title>
        <authorList>
            <person name="Hisatomi A."/>
            <person name="Ohkuma M."/>
            <person name="Sakamoto M."/>
        </authorList>
    </citation>
    <scope>NUCLEOTIDE SEQUENCE</scope>
    <source>
        <strain evidence="1">18CBH55</strain>
    </source>
</reference>
<evidence type="ECO:0000313" key="2">
    <source>
        <dbReference type="Proteomes" id="UP001145094"/>
    </source>
</evidence>
<gene>
    <name evidence="1" type="ORF">Selli2_15890</name>
</gene>